<evidence type="ECO:0000313" key="2">
    <source>
        <dbReference type="Proteomes" id="UP001225906"/>
    </source>
</evidence>
<gene>
    <name evidence="1" type="ORF">Q9291_00340</name>
</gene>
<dbReference type="RefSeq" id="WP_306387985.1">
    <property type="nucleotide sequence ID" value="NZ_JAVCAP010000001.1"/>
</dbReference>
<dbReference type="InterPro" id="IPR026349">
    <property type="entry name" value="CHP04255"/>
</dbReference>
<sequence>MGKKLSNAPLYYTVVQVQFNPILNLDSFMPAIQSEMRGLGFPDYKREVRQRFFLNPDQHNPNSQSVPSIIQENRNLFGDIEGLSKFILDNNALTFETTNYETYETFVKCFSAGLGVVHNIINLAFTERVGLRYLDAVFPLNGEPLNEYLVNEVRGLKNMIAGNFVHTYTETVTENDAGQLISRVIIRNGAVGLPEDLAMQHVRFAHKFVSYEGEHAIIDSDAFTLMRQPFSLDGIKKTLEKLHINAGDSFKASVSDYALQTWQ</sequence>
<name>A0ABT9JNV8_9PROT</name>
<dbReference type="Proteomes" id="UP001225906">
    <property type="component" value="Unassembled WGS sequence"/>
</dbReference>
<comment type="caution">
    <text evidence="1">The sequence shown here is derived from an EMBL/GenBank/DDBJ whole genome shotgun (WGS) entry which is preliminary data.</text>
</comment>
<dbReference type="EMBL" id="JAVCAP010000001">
    <property type="protein sequence ID" value="MDP8566282.1"/>
    <property type="molecule type" value="Genomic_DNA"/>
</dbReference>
<evidence type="ECO:0000313" key="1">
    <source>
        <dbReference type="EMBL" id="MDP8566282.1"/>
    </source>
</evidence>
<keyword evidence="2" id="KW-1185">Reference proteome</keyword>
<organism evidence="1 2">
    <name type="scientific">Methylophilus aquaticus</name>
    <dbReference type="NCBI Taxonomy" id="1971610"/>
    <lineage>
        <taxon>Bacteria</taxon>
        <taxon>Pseudomonadati</taxon>
        <taxon>Pseudomonadota</taxon>
        <taxon>Betaproteobacteria</taxon>
        <taxon>Nitrosomonadales</taxon>
        <taxon>Methylophilaceae</taxon>
        <taxon>Methylophilus</taxon>
    </lineage>
</organism>
<dbReference type="NCBIfam" id="TIGR04255">
    <property type="entry name" value="sporadTIGR04255"/>
    <property type="match status" value="1"/>
</dbReference>
<accession>A0ABT9JNV8</accession>
<proteinExistence type="predicted"/>
<protein>
    <submittedName>
        <fullName evidence="1">TIGR04255 family protein</fullName>
    </submittedName>
</protein>
<reference evidence="2" key="1">
    <citation type="journal article" date="2019" name="Int. J. Syst. Evol. Microbiol.">
        <title>The Global Catalogue of Microorganisms (GCM) 10K type strain sequencing project: providing services to taxonomists for standard genome sequencing and annotation.</title>
        <authorList>
            <consortium name="The Broad Institute Genomics Platform"/>
            <consortium name="The Broad Institute Genome Sequencing Center for Infectious Disease"/>
            <person name="Wu L."/>
            <person name="Ma J."/>
        </authorList>
    </citation>
    <scope>NUCLEOTIDE SEQUENCE [LARGE SCALE GENOMIC DNA]</scope>
    <source>
        <strain evidence="2">VKM B-3159</strain>
    </source>
</reference>